<keyword evidence="6" id="KW-0808">Transferase</keyword>
<evidence type="ECO:0000256" key="1">
    <source>
        <dbReference type="ARBA" id="ARBA00009776"/>
    </source>
</evidence>
<reference evidence="6 7" key="1">
    <citation type="submission" date="2016-10" db="EMBL/GenBank/DDBJ databases">
        <authorList>
            <person name="de Groot N.N."/>
        </authorList>
    </citation>
    <scope>NUCLEOTIDE SEQUENCE [LARGE SCALE GENOMIC DNA]</scope>
    <source>
        <strain evidence="6 7">DSM 43941</strain>
    </source>
</reference>
<keyword evidence="4" id="KW-0067">ATP-binding</keyword>
<evidence type="ECO:0000256" key="2">
    <source>
        <dbReference type="ARBA" id="ARBA00017144"/>
    </source>
</evidence>
<keyword evidence="3" id="KW-0547">Nucleotide-binding</keyword>
<keyword evidence="7" id="KW-1185">Reference proteome</keyword>
<protein>
    <recommendedName>
        <fullName evidence="2">Thymidylate kinase</fullName>
    </recommendedName>
</protein>
<dbReference type="STRING" id="113562.SAMN04489716_5659"/>
<evidence type="ECO:0000256" key="4">
    <source>
        <dbReference type="ARBA" id="ARBA00022840"/>
    </source>
</evidence>
<evidence type="ECO:0000259" key="5">
    <source>
        <dbReference type="Pfam" id="PF02223"/>
    </source>
</evidence>
<dbReference type="EMBL" id="LT629758">
    <property type="protein sequence ID" value="SDT68681.1"/>
    <property type="molecule type" value="Genomic_DNA"/>
</dbReference>
<dbReference type="InterPro" id="IPR027417">
    <property type="entry name" value="P-loop_NTPase"/>
</dbReference>
<evidence type="ECO:0000256" key="3">
    <source>
        <dbReference type="ARBA" id="ARBA00022741"/>
    </source>
</evidence>
<comment type="similarity">
    <text evidence="1">Belongs to the thymidylate kinase family.</text>
</comment>
<name>A0A1H2CDZ6_9ACTN</name>
<feature type="domain" description="Thymidylate kinase-like" evidence="5">
    <location>
        <begin position="37"/>
        <end position="218"/>
    </location>
</feature>
<dbReference type="GO" id="GO:0004798">
    <property type="term" value="F:dTMP kinase activity"/>
    <property type="evidence" value="ECO:0007669"/>
    <property type="project" value="TreeGrafter"/>
</dbReference>
<dbReference type="InterPro" id="IPR039430">
    <property type="entry name" value="Thymidylate_kin-like_dom"/>
</dbReference>
<dbReference type="Pfam" id="PF02223">
    <property type="entry name" value="Thymidylate_kin"/>
    <property type="match status" value="1"/>
</dbReference>
<keyword evidence="6" id="KW-0418">Kinase</keyword>
<dbReference type="Proteomes" id="UP000198688">
    <property type="component" value="Chromosome I"/>
</dbReference>
<dbReference type="GO" id="GO:0006233">
    <property type="term" value="P:dTDP biosynthetic process"/>
    <property type="evidence" value="ECO:0007669"/>
    <property type="project" value="TreeGrafter"/>
</dbReference>
<dbReference type="CDD" id="cd01672">
    <property type="entry name" value="TMPK"/>
    <property type="match status" value="1"/>
</dbReference>
<sequence length="227" mass="25395">MCVPELPWVGMALMAQSQPVADPRYPRRMPRTIALVGIDGSGKTTQARTVAAELAAAGFPARYRQNAGGRHWFGRIAVLLGRTDAEDLLGRRGTLVVESVLRWFAIARTLLRRTVNREIAVMDRYAVCQFASLRAHGAHRSAERTARVAYHLFPHPDVMFFLAVDPEVAQDRIERRGYDTETMDYLRAADAAYRSLPEYPRFVVIDANGTPAQVTKAIRTELEALQS</sequence>
<organism evidence="6 7">
    <name type="scientific">Actinoplanes derwentensis</name>
    <dbReference type="NCBI Taxonomy" id="113562"/>
    <lineage>
        <taxon>Bacteria</taxon>
        <taxon>Bacillati</taxon>
        <taxon>Actinomycetota</taxon>
        <taxon>Actinomycetes</taxon>
        <taxon>Micromonosporales</taxon>
        <taxon>Micromonosporaceae</taxon>
        <taxon>Actinoplanes</taxon>
    </lineage>
</organism>
<proteinExistence type="inferred from homology"/>
<evidence type="ECO:0000313" key="7">
    <source>
        <dbReference type="Proteomes" id="UP000198688"/>
    </source>
</evidence>
<gene>
    <name evidence="6" type="ORF">SAMN04489716_5659</name>
</gene>
<dbReference type="GO" id="GO:0005737">
    <property type="term" value="C:cytoplasm"/>
    <property type="evidence" value="ECO:0007669"/>
    <property type="project" value="TreeGrafter"/>
</dbReference>
<accession>A0A1H2CDZ6</accession>
<dbReference type="Gene3D" id="3.40.50.300">
    <property type="entry name" value="P-loop containing nucleotide triphosphate hydrolases"/>
    <property type="match status" value="1"/>
</dbReference>
<dbReference type="AlphaFoldDB" id="A0A1H2CDZ6"/>
<dbReference type="GO" id="GO:0006235">
    <property type="term" value="P:dTTP biosynthetic process"/>
    <property type="evidence" value="ECO:0007669"/>
    <property type="project" value="TreeGrafter"/>
</dbReference>
<dbReference type="PANTHER" id="PTHR10344:SF4">
    <property type="entry name" value="UMP-CMP KINASE 2, MITOCHONDRIAL"/>
    <property type="match status" value="1"/>
</dbReference>
<dbReference type="GO" id="GO:0006227">
    <property type="term" value="P:dUDP biosynthetic process"/>
    <property type="evidence" value="ECO:0007669"/>
    <property type="project" value="TreeGrafter"/>
</dbReference>
<dbReference type="PANTHER" id="PTHR10344">
    <property type="entry name" value="THYMIDYLATE KINASE"/>
    <property type="match status" value="1"/>
</dbReference>
<dbReference type="SUPFAM" id="SSF52540">
    <property type="entry name" value="P-loop containing nucleoside triphosphate hydrolases"/>
    <property type="match status" value="1"/>
</dbReference>
<evidence type="ECO:0000313" key="6">
    <source>
        <dbReference type="EMBL" id="SDT68681.1"/>
    </source>
</evidence>
<dbReference type="GO" id="GO:0005524">
    <property type="term" value="F:ATP binding"/>
    <property type="evidence" value="ECO:0007669"/>
    <property type="project" value="UniProtKB-KW"/>
</dbReference>